<dbReference type="Proteomes" id="UP001161094">
    <property type="component" value="Unassembled WGS sequence"/>
</dbReference>
<sequence length="42" mass="4464">MDLGTAVMLGVLAVVVGFGLFVANNVVKTDREKQRESGHHPA</sequence>
<keyword evidence="1" id="KW-0472">Membrane</keyword>
<accession>A0AA42S5Z6</accession>
<keyword evidence="1" id="KW-1133">Transmembrane helix</keyword>
<evidence type="ECO:0000313" key="3">
    <source>
        <dbReference type="Proteomes" id="UP001161094"/>
    </source>
</evidence>
<proteinExistence type="predicted"/>
<organism evidence="2 3">
    <name type="scientific">Achromobacter spanius</name>
    <dbReference type="NCBI Taxonomy" id="217203"/>
    <lineage>
        <taxon>Bacteria</taxon>
        <taxon>Pseudomonadati</taxon>
        <taxon>Pseudomonadota</taxon>
        <taxon>Betaproteobacteria</taxon>
        <taxon>Burkholderiales</taxon>
        <taxon>Alcaligenaceae</taxon>
        <taxon>Achromobacter</taxon>
    </lineage>
</organism>
<keyword evidence="1" id="KW-0812">Transmembrane</keyword>
<name>A0AA42S5Z6_9BURK</name>
<feature type="transmembrane region" description="Helical" evidence="1">
    <location>
        <begin position="6"/>
        <end position="27"/>
    </location>
</feature>
<protein>
    <submittedName>
        <fullName evidence="2">Uncharacterized protein</fullName>
    </submittedName>
</protein>
<dbReference type="RefSeq" id="WP_255593432.1">
    <property type="nucleotide sequence ID" value="NZ_JAOCDZ010000018.1"/>
</dbReference>
<reference evidence="2" key="1">
    <citation type="submission" date="2022-09" db="EMBL/GenBank/DDBJ databases">
        <title>Intensive care unit water sources are persistently colonized with multi-drug resistant bacteria and are the site of extensive horizontal gene transfer of antibiotic resistance genes.</title>
        <authorList>
            <person name="Diorio-Toth L."/>
        </authorList>
    </citation>
    <scope>NUCLEOTIDE SEQUENCE</scope>
    <source>
        <strain evidence="2">GD03843</strain>
    </source>
</reference>
<evidence type="ECO:0000256" key="1">
    <source>
        <dbReference type="SAM" id="Phobius"/>
    </source>
</evidence>
<dbReference type="EMBL" id="JAOCDZ010000018">
    <property type="protein sequence ID" value="MDH0738655.1"/>
    <property type="molecule type" value="Genomic_DNA"/>
</dbReference>
<comment type="caution">
    <text evidence="2">The sequence shown here is derived from an EMBL/GenBank/DDBJ whole genome shotgun (WGS) entry which is preliminary data.</text>
</comment>
<dbReference type="AlphaFoldDB" id="A0AA42S5Z6"/>
<evidence type="ECO:0000313" key="2">
    <source>
        <dbReference type="EMBL" id="MDH0738655.1"/>
    </source>
</evidence>
<gene>
    <name evidence="2" type="ORF">N5D93_22750</name>
</gene>